<reference evidence="2 3" key="1">
    <citation type="submission" date="2008-03" db="EMBL/GenBank/DDBJ databases">
        <title>Sequencing of the draft genome and assembly of Burkholderia ambifaria IOP40-10.</title>
        <authorList>
            <consortium name="US DOE Joint Genome Institute (JGI-PGF)"/>
            <person name="Copeland A."/>
            <person name="Lucas S."/>
            <person name="Lapidus A."/>
            <person name="Glavina del Rio T."/>
            <person name="Dalin E."/>
            <person name="Tice H."/>
            <person name="Bruce D."/>
            <person name="Goodwin L."/>
            <person name="Pitluck S."/>
            <person name="Larimer F."/>
            <person name="Land M.L."/>
            <person name="Hauser L."/>
            <person name="Tiedje J."/>
            <person name="Richardson P."/>
        </authorList>
    </citation>
    <scope>NUCLEOTIDE SEQUENCE [LARGE SCALE GENOMIC DNA]</scope>
    <source>
        <strain evidence="2 3">IOP40-10</strain>
    </source>
</reference>
<evidence type="ECO:0000313" key="3">
    <source>
        <dbReference type="Proteomes" id="UP000005463"/>
    </source>
</evidence>
<comment type="caution">
    <text evidence="2">The sequence shown here is derived from an EMBL/GenBank/DDBJ whole genome shotgun (WGS) entry which is preliminary data.</text>
</comment>
<protein>
    <submittedName>
        <fullName evidence="2">Uncharacterized protein</fullName>
    </submittedName>
</protein>
<evidence type="ECO:0000256" key="1">
    <source>
        <dbReference type="SAM" id="MobiDB-lite"/>
    </source>
</evidence>
<evidence type="ECO:0000313" key="2">
    <source>
        <dbReference type="EMBL" id="EDT00306.1"/>
    </source>
</evidence>
<feature type="region of interest" description="Disordered" evidence="1">
    <location>
        <begin position="814"/>
        <end position="850"/>
    </location>
</feature>
<feature type="compositionally biased region" description="Basic and acidic residues" evidence="1">
    <location>
        <begin position="814"/>
        <end position="825"/>
    </location>
</feature>
<name>B1FQ66_9BURK</name>
<organism evidence="2 3">
    <name type="scientific">Burkholderia ambifaria IOP40-10</name>
    <dbReference type="NCBI Taxonomy" id="396596"/>
    <lineage>
        <taxon>Bacteria</taxon>
        <taxon>Pseudomonadati</taxon>
        <taxon>Pseudomonadota</taxon>
        <taxon>Betaproteobacteria</taxon>
        <taxon>Burkholderiales</taxon>
        <taxon>Burkholderiaceae</taxon>
        <taxon>Burkholderia</taxon>
        <taxon>Burkholderia cepacia complex</taxon>
    </lineage>
</organism>
<feature type="compositionally biased region" description="Basic and acidic residues" evidence="1">
    <location>
        <begin position="834"/>
        <end position="850"/>
    </location>
</feature>
<accession>B1FQ66</accession>
<dbReference type="Proteomes" id="UP000005463">
    <property type="component" value="Unassembled WGS sequence"/>
</dbReference>
<sequence length="2006" mass="227281">MHRFNRRIAMRGRARHRFAALREHHRRVTGIGRLGHMQIEPRRDVGIVRRHADIVVERIDFQRTGAAHRVGRDRRDHRHLQLIRELLRKRITAGGEIAARQQHAVAFRIGRILQQPARELLRRDRLAIVHDGDRAVPADVARLRAVRFDDIETRHLQELPRGRVAEQVHDARTRHGPQFQRIDANRLRAARRELAVHVGFDLEAREPAVRIGQRTPPSGRIVVAQPAEYRRLDQVREFLQQLGIGAAARPIQRDRRARRVALPRQILQRVRHLERAGGTPAARIDDRPAFRQHTPHVHAERHPHVARRRAAAPLIRHRARRDAAPVDRMRALVDDRQRRREPVGARSAADRMVRHAVPIGRTGLDQDAARITGIGTAVGAIARRTPCDEAACAVHVDAQHVREQLRERTHARSGAARIEDHRRFSVPAALAHHLGHVFRAHRLAGRARECIGPRVRVHGEVTGRHRHQRPLARRQPVLRLARVVRIDREVGLAARIGGPLRFAHAERRVDHVDAPAVLAANQRLLRIEAARVHHAQRAVVRIVHRQHERIAGVGQPDMADDRFGRHRAVRGERSLIDQRDPVAATRDAVGADHQRVVVRRVACHADRAVLVRRSGRARRRIVGRLRAPLVRLRRVHVVEQVALFGRGQPVLLGVAHVAFGVLERIHVVLDVLEPIAALEDPPHHFAQHRAIGRDTRGNLPRRGMRAVGRHAGLGRRRRSLARQCVGDGRRRRAVDRITVGREPQRDRVVVRRALHAARAQPIGEARSQPLVGRRDRAAVVGRFAETVRLFLRVLPRVADLADRETLVRQPVGEHRVRDVERDRPRDRRRRGRLRDRADRPLHQRVRAESHLSDANAEVQQLLRAVGFGQCVPVLHQRRTLVEHLVAADHAARHIEHAGRAARRLRERLERVGFLREAAETGHVGRHALAARCQRDHVRHLPRRAQQRRGFRERLRRHAETAARDARAAADQADPVAARLCVAEAGRLAVIAQVLQVGDRGRHADGHARTDRRPRGAEQQAADRRADAARDQHGATGRRENAGAHLEVVFDVLIPLRLVRIDRFVLRETAGCPIGRQALRHVELAVVRQRVVVLVIVDGVVLPAAIVDQLVLIRVAFDLHLEQCARRGTRSLRHVVDRHQRHHGMIAADLADLVDDGLDHLRRRRVLRVQRAAVDGRTVRELTVAHDQLLEQRHRRHVVPVGRHGAGVVRLKPEPRADEVRHLVGARRERVGLVAEVLLEVVEIRLQLLVRIGLEQLVAGVGGFLLLLVLGTLGALVVTQLEVVRETRAEPVVVLHLRQQRLRQRRIDTRRQRLTHAVEPVAGVAAAQRIDQRLRVALVVEQPVRDVVLALHGHAARGRLLVGEPDRLAEPLVELDAVAVGLRRARVRLRPLVAEILLDGVEHDAREFGWRIGEDVLHPLAGLVGIHPAVGTRLHARLIRRLRIGLLHQRIDLRMDEARVEMRLAGLRPQRLALVQRERRVHVGLQHLERRAGIAVRVLHQLRDLLLRVLEPHLGRRREQLLNLLETGLVLGVRHRIREHAAFLVDLRIQRFRIRVAQAARAHRSTRHLDERFRERILLRERLLLRRQLRVVRVDAHTGVLQQCERDRIGLRELLHLRRQRRIVGIDRRDRALELALLAERVDEAGVPHAVVILLHRRDDLLLLVGRHVGQRGVVAARHDLVVLVLRLRQLPRDVGLVGAAQPARLLLPRRVIGLRVVQSQCRGRRAVFVAQRGGERGVCVVGIRVGGAGGLAQLRADVGIRAADAAWQCVVPLHVGVRVLFLLPRHRELERLHVGRPLGRRFGRHCLLRVVEHRAEHRILRRRIAQIRGHAGDRLVLVAAAVGRDAHLVLDGRLHRAPCGFGLLHLLVEIGLGRALVVQALERRHLGLGELEQALRLGLRGREGLLFRRLGRRCAAGPVLRRRIVVILRLRHADRPAPAHCHQHHVRSPAACVTGRHSGRRATRNGPLCRTLAGEKVAHYVVAGPVAAAPGDFRYERAGAWPPLGR</sequence>
<dbReference type="EMBL" id="ABLC01000307">
    <property type="protein sequence ID" value="EDT00306.1"/>
    <property type="molecule type" value="Genomic_DNA"/>
</dbReference>
<feature type="region of interest" description="Disordered" evidence="1">
    <location>
        <begin position="1000"/>
        <end position="1038"/>
    </location>
</feature>
<gene>
    <name evidence="2" type="ORF">BamIOP4010DRAFT_6177</name>
</gene>
<proteinExistence type="predicted"/>